<keyword evidence="6 14" id="KW-0349">Heme</keyword>
<feature type="transmembrane region" description="Helical" evidence="15">
    <location>
        <begin position="254"/>
        <end position="275"/>
    </location>
</feature>
<feature type="transmembrane region" description="Helical" evidence="15">
    <location>
        <begin position="449"/>
        <end position="466"/>
    </location>
</feature>
<dbReference type="SUPFAM" id="SSF81648">
    <property type="entry name" value="a domain/subunit of cytochrome bc1 complex (Ubiquinol-cytochrome c reductase)"/>
    <property type="match status" value="2"/>
</dbReference>
<proteinExistence type="inferred from homology"/>
<evidence type="ECO:0000256" key="8">
    <source>
        <dbReference type="ARBA" id="ARBA00022692"/>
    </source>
</evidence>
<feature type="domain" description="Cytochrome b/b6 C-terminal region profile" evidence="17">
    <location>
        <begin position="240"/>
        <end position="505"/>
    </location>
</feature>
<comment type="caution">
    <text evidence="18">The sequence shown here is derived from an EMBL/GenBank/DDBJ whole genome shotgun (WGS) entry which is preliminary data.</text>
</comment>
<dbReference type="Pfam" id="PF00032">
    <property type="entry name" value="Cytochrom_B_C"/>
    <property type="match status" value="2"/>
</dbReference>
<evidence type="ECO:0000256" key="15">
    <source>
        <dbReference type="SAM" id="Phobius"/>
    </source>
</evidence>
<dbReference type="PANTHER" id="PTHR19271">
    <property type="entry name" value="CYTOCHROME B"/>
    <property type="match status" value="1"/>
</dbReference>
<dbReference type="GO" id="GO:0016491">
    <property type="term" value="F:oxidoreductase activity"/>
    <property type="evidence" value="ECO:0007669"/>
    <property type="project" value="InterPro"/>
</dbReference>
<gene>
    <name evidence="18" type="ORF">DU000_07090</name>
</gene>
<comment type="function">
    <text evidence="1 14">Component of the ubiquinol-cytochrome c reductase complex (complex III or cytochrome b-c1 complex), which is a respiratory chain that generates an electrochemical potential coupled to ATP synthesis.</text>
</comment>
<feature type="transmembrane region" description="Helical" evidence="15">
    <location>
        <begin position="384"/>
        <end position="407"/>
    </location>
</feature>
<evidence type="ECO:0000256" key="2">
    <source>
        <dbReference type="ARBA" id="ARBA00004141"/>
    </source>
</evidence>
<evidence type="ECO:0000256" key="6">
    <source>
        <dbReference type="ARBA" id="ARBA00022617"/>
    </source>
</evidence>
<evidence type="ECO:0000256" key="12">
    <source>
        <dbReference type="ARBA" id="ARBA00023004"/>
    </source>
</evidence>
<keyword evidence="8 14" id="KW-0812">Transmembrane</keyword>
<comment type="cofactor">
    <cofactor evidence="14">
        <name>heme b</name>
        <dbReference type="ChEBI" id="CHEBI:60344"/>
    </cofactor>
    <text evidence="14">Binds 2 heme groups non-covalently.</text>
</comment>
<keyword evidence="7 14" id="KW-0679">Respiratory chain</keyword>
<evidence type="ECO:0000256" key="4">
    <source>
        <dbReference type="ARBA" id="ARBA00013531"/>
    </source>
</evidence>
<evidence type="ECO:0000256" key="9">
    <source>
        <dbReference type="ARBA" id="ARBA00022723"/>
    </source>
</evidence>
<feature type="transmembrane region" description="Helical" evidence="15">
    <location>
        <begin position="40"/>
        <end position="63"/>
    </location>
</feature>
<dbReference type="Proteomes" id="UP000252357">
    <property type="component" value="Unassembled WGS sequence"/>
</dbReference>
<dbReference type="GO" id="GO:0046872">
    <property type="term" value="F:metal ion binding"/>
    <property type="evidence" value="ECO:0007669"/>
    <property type="project" value="UniProtKB-KW"/>
</dbReference>
<dbReference type="GO" id="GO:0016020">
    <property type="term" value="C:membrane"/>
    <property type="evidence" value="ECO:0007669"/>
    <property type="project" value="UniProtKB-SubCell"/>
</dbReference>
<organism evidence="18 19">
    <name type="scientific">Parvibium lacunae</name>
    <dbReference type="NCBI Taxonomy" id="1888893"/>
    <lineage>
        <taxon>Bacteria</taxon>
        <taxon>Pseudomonadati</taxon>
        <taxon>Pseudomonadota</taxon>
        <taxon>Betaproteobacteria</taxon>
        <taxon>Burkholderiales</taxon>
        <taxon>Alcaligenaceae</taxon>
        <taxon>Parvibium</taxon>
    </lineage>
</organism>
<evidence type="ECO:0000256" key="11">
    <source>
        <dbReference type="ARBA" id="ARBA00022989"/>
    </source>
</evidence>
<evidence type="ECO:0000259" key="16">
    <source>
        <dbReference type="PROSITE" id="PS51002"/>
    </source>
</evidence>
<evidence type="ECO:0000256" key="5">
    <source>
        <dbReference type="ARBA" id="ARBA00022448"/>
    </source>
</evidence>
<feature type="transmembrane region" description="Helical" evidence="15">
    <location>
        <begin position="472"/>
        <end position="494"/>
    </location>
</feature>
<sequence>MGLKHTEETGVLGWIDQRFPLMQLWKDHLSEYYAPKNFNFWYFFGSLALLVLVIQIVTGIFLVMHYKPDASLNADGVPVAFASVEYIMREVPWGWLVRYMHSTGASAFFVVVYLHMFRGLLYGSYRKPRELVWIFGCLIFLCLMAEAFMGYLLPWGQMSYWGAQVIVNLFSAIPLIGPDLSVWIRGDYVVGDATLNRFFSLHVIAVPLVLLGLVAAHIIALHEVGSNNPDGVEIKENLDANGKPVDGIPFHPYYSVHDIVGVAGFLILFSFVVFFKPEMGGYFLEFNNFIPADPLKTPPHIAPVWYFTPFYSMLRATTDMFILIVLALLAGGSVWLALADKLATRPKAILAGIVTLALLVAFIWFGLPGWLAIAVLVTTTVLSGFTGVPVCVSGILAAMAAFAVPWLYLEAKFWGVVVMGAAVIILFFLPWLDHCPVKSIRYRPNWHRWVYAVFVVTFVVLGYLGIQPPSPVGNIVSIIGTLIYFGFFLAMPVWSKLGTCKPVPERVTFAAH</sequence>
<name>A0A368L510_9BURK</name>
<evidence type="ECO:0000256" key="10">
    <source>
        <dbReference type="ARBA" id="ARBA00022982"/>
    </source>
</evidence>
<keyword evidence="11 15" id="KW-1133">Transmembrane helix</keyword>
<feature type="transmembrane region" description="Helical" evidence="15">
    <location>
        <begin position="132"/>
        <end position="153"/>
    </location>
</feature>
<protein>
    <recommendedName>
        <fullName evidence="4 14">Cytochrome b</fullName>
    </recommendedName>
</protein>
<dbReference type="OrthoDB" id="9804503at2"/>
<dbReference type="GO" id="GO:0009055">
    <property type="term" value="F:electron transfer activity"/>
    <property type="evidence" value="ECO:0007669"/>
    <property type="project" value="InterPro"/>
</dbReference>
<dbReference type="InterPro" id="IPR036150">
    <property type="entry name" value="Cyt_b/b6_C_sf"/>
</dbReference>
<feature type="transmembrane region" description="Helical" evidence="15">
    <location>
        <begin position="198"/>
        <end position="220"/>
    </location>
</feature>
<reference evidence="18 19" key="1">
    <citation type="journal article" date="2018" name="Int. J. Syst. Evol. Microbiol.">
        <title>Parvibium lacunae gen. nov., sp. nov., a new member of the family Alcaligenaceae isolated from a freshwater pond.</title>
        <authorList>
            <person name="Chen W.M."/>
            <person name="Xie P.B."/>
            <person name="Hsu M.Y."/>
            <person name="Sheu S.Y."/>
        </authorList>
    </citation>
    <scope>NUCLEOTIDE SEQUENCE [LARGE SCALE GENOMIC DNA]</scope>
    <source>
        <strain evidence="18 19">KMB9</strain>
    </source>
</reference>
<dbReference type="SUPFAM" id="SSF81342">
    <property type="entry name" value="Transmembrane di-heme cytochromes"/>
    <property type="match status" value="1"/>
</dbReference>
<dbReference type="RefSeq" id="WP_114402647.1">
    <property type="nucleotide sequence ID" value="NZ_QPGB01000002.1"/>
</dbReference>
<evidence type="ECO:0000256" key="7">
    <source>
        <dbReference type="ARBA" id="ARBA00022660"/>
    </source>
</evidence>
<keyword evidence="10 14" id="KW-0249">Electron transport</keyword>
<comment type="subcellular location">
    <subcellularLocation>
        <location evidence="2">Membrane</location>
        <topology evidence="2">Multi-pass membrane protein</topology>
    </subcellularLocation>
</comment>
<dbReference type="Gene3D" id="1.20.810.10">
    <property type="entry name" value="Cytochrome Bc1 Complex, Chain C"/>
    <property type="match status" value="2"/>
</dbReference>
<feature type="domain" description="Cytochrome b/b6 N-terminal region profile" evidence="16">
    <location>
        <begin position="11"/>
        <end position="230"/>
    </location>
</feature>
<evidence type="ECO:0000256" key="13">
    <source>
        <dbReference type="ARBA" id="ARBA00023136"/>
    </source>
</evidence>
<dbReference type="InterPro" id="IPR005798">
    <property type="entry name" value="Cyt_b/b6_C"/>
</dbReference>
<dbReference type="InterPro" id="IPR027387">
    <property type="entry name" value="Cytb/b6-like_sf"/>
</dbReference>
<comment type="subunit">
    <text evidence="3 14">The main subunits of complex b-c1 are: cytochrome b, cytochrome c1 and the Rieske protein.</text>
</comment>
<keyword evidence="12" id="KW-0408">Iron</keyword>
<accession>A0A368L510</accession>
<dbReference type="AlphaFoldDB" id="A0A368L510"/>
<feature type="transmembrane region" description="Helical" evidence="15">
    <location>
        <begin position="413"/>
        <end position="429"/>
    </location>
</feature>
<dbReference type="Pfam" id="PF00033">
    <property type="entry name" value="Cytochrome_B"/>
    <property type="match status" value="1"/>
</dbReference>
<evidence type="ECO:0000259" key="17">
    <source>
        <dbReference type="PROSITE" id="PS51003"/>
    </source>
</evidence>
<comment type="similarity">
    <text evidence="14">Belongs to the cytochrome b family.</text>
</comment>
<feature type="transmembrane region" description="Helical" evidence="15">
    <location>
        <begin position="100"/>
        <end position="120"/>
    </location>
</feature>
<evidence type="ECO:0000313" key="18">
    <source>
        <dbReference type="EMBL" id="RCS58563.1"/>
    </source>
</evidence>
<feature type="transmembrane region" description="Helical" evidence="15">
    <location>
        <begin position="320"/>
        <end position="338"/>
    </location>
</feature>
<keyword evidence="9" id="KW-0479">Metal-binding</keyword>
<dbReference type="InterPro" id="IPR016174">
    <property type="entry name" value="Di-haem_cyt_TM"/>
</dbReference>
<feature type="transmembrane region" description="Helical" evidence="15">
    <location>
        <begin position="159"/>
        <end position="177"/>
    </location>
</feature>
<dbReference type="CDD" id="cd00284">
    <property type="entry name" value="Cytochrome_b_N"/>
    <property type="match status" value="1"/>
</dbReference>
<dbReference type="PROSITE" id="PS51002">
    <property type="entry name" value="CYTB_NTER"/>
    <property type="match status" value="1"/>
</dbReference>
<dbReference type="InterPro" id="IPR048259">
    <property type="entry name" value="Cytochrome_b_N_euk/bac"/>
</dbReference>
<evidence type="ECO:0000256" key="1">
    <source>
        <dbReference type="ARBA" id="ARBA00002444"/>
    </source>
</evidence>
<evidence type="ECO:0000256" key="14">
    <source>
        <dbReference type="RuleBase" id="RU003385"/>
    </source>
</evidence>
<dbReference type="EMBL" id="QPGB01000002">
    <property type="protein sequence ID" value="RCS58563.1"/>
    <property type="molecule type" value="Genomic_DNA"/>
</dbReference>
<dbReference type="FunFam" id="1.20.810.10:FF:000004">
    <property type="entry name" value="Cytochrome b"/>
    <property type="match status" value="1"/>
</dbReference>
<dbReference type="InterPro" id="IPR005797">
    <property type="entry name" value="Cyt_b/b6_N"/>
</dbReference>
<evidence type="ECO:0000313" key="19">
    <source>
        <dbReference type="Proteomes" id="UP000252357"/>
    </source>
</evidence>
<dbReference type="PANTHER" id="PTHR19271:SF16">
    <property type="entry name" value="CYTOCHROME B"/>
    <property type="match status" value="1"/>
</dbReference>
<dbReference type="PROSITE" id="PS51003">
    <property type="entry name" value="CYTB_CTER"/>
    <property type="match status" value="1"/>
</dbReference>
<dbReference type="GO" id="GO:0022904">
    <property type="term" value="P:respiratory electron transport chain"/>
    <property type="evidence" value="ECO:0007669"/>
    <property type="project" value="InterPro"/>
</dbReference>
<evidence type="ECO:0000256" key="3">
    <source>
        <dbReference type="ARBA" id="ARBA00011649"/>
    </source>
</evidence>
<feature type="transmembrane region" description="Helical" evidence="15">
    <location>
        <begin position="350"/>
        <end position="377"/>
    </location>
</feature>
<keyword evidence="19" id="KW-1185">Reference proteome</keyword>
<keyword evidence="5 14" id="KW-0813">Transport</keyword>
<keyword evidence="13 15" id="KW-0472">Membrane</keyword>